<dbReference type="EMBL" id="BPQR01000031">
    <property type="protein sequence ID" value="GJE06615.1"/>
    <property type="molecule type" value="Genomic_DNA"/>
</dbReference>
<accession>A0ABQ4STR6</accession>
<evidence type="ECO:0000313" key="1">
    <source>
        <dbReference type="EMBL" id="GJE06615.1"/>
    </source>
</evidence>
<dbReference type="Proteomes" id="UP001055102">
    <property type="component" value="Unassembled WGS sequence"/>
</dbReference>
<keyword evidence="2" id="KW-1185">Reference proteome</keyword>
<comment type="caution">
    <text evidence="1">The sequence shown here is derived from an EMBL/GenBank/DDBJ whole genome shotgun (WGS) entry which is preliminary data.</text>
</comment>
<reference evidence="1" key="1">
    <citation type="journal article" date="2021" name="Front. Microbiol.">
        <title>Comprehensive Comparative Genomics and Phenotyping of Methylobacterium Species.</title>
        <authorList>
            <person name="Alessa O."/>
            <person name="Ogura Y."/>
            <person name="Fujitani Y."/>
            <person name="Takami H."/>
            <person name="Hayashi T."/>
            <person name="Sahin N."/>
            <person name="Tani A."/>
        </authorList>
    </citation>
    <scope>NUCLEOTIDE SEQUENCE</scope>
    <source>
        <strain evidence="1">LMG 23639</strain>
    </source>
</reference>
<name>A0ABQ4STR6_9HYPH</name>
<reference evidence="1" key="2">
    <citation type="submission" date="2021-08" db="EMBL/GenBank/DDBJ databases">
        <authorList>
            <person name="Tani A."/>
            <person name="Ola A."/>
            <person name="Ogura Y."/>
            <person name="Katsura K."/>
            <person name="Hayashi T."/>
        </authorList>
    </citation>
    <scope>NUCLEOTIDE SEQUENCE</scope>
    <source>
        <strain evidence="1">LMG 23639</strain>
    </source>
</reference>
<dbReference type="RefSeq" id="WP_238275392.1">
    <property type="nucleotide sequence ID" value="NZ_BPQR01000031.1"/>
</dbReference>
<protein>
    <submittedName>
        <fullName evidence="1">Uncharacterized protein</fullName>
    </submittedName>
</protein>
<proteinExistence type="predicted"/>
<evidence type="ECO:0000313" key="2">
    <source>
        <dbReference type="Proteomes" id="UP001055102"/>
    </source>
</evidence>
<organism evidence="1 2">
    <name type="scientific">Methylobacterium jeotgali</name>
    <dbReference type="NCBI Taxonomy" id="381630"/>
    <lineage>
        <taxon>Bacteria</taxon>
        <taxon>Pseudomonadati</taxon>
        <taxon>Pseudomonadota</taxon>
        <taxon>Alphaproteobacteria</taxon>
        <taxon>Hyphomicrobiales</taxon>
        <taxon>Methylobacteriaceae</taxon>
        <taxon>Methylobacterium</taxon>
    </lineage>
</organism>
<gene>
    <name evidence="1" type="ORF">AOPFMNJM_1937</name>
</gene>
<sequence>MINATLQHFCNHVAAAGRIEARDVAHLSRDILPDGIMERDEADMLIALGRAVTDADGAFGDWLVAAIVDFSVWGERPTGRIERETAAWLRASLTGRDGPSELSARIAIAVVREAQASDESLVAFALDANRRSQGLPAVREQAFPLAA</sequence>